<evidence type="ECO:0000313" key="3">
    <source>
        <dbReference type="Proteomes" id="UP000046393"/>
    </source>
</evidence>
<keyword evidence="1" id="KW-0106">Calcium</keyword>
<dbReference type="STRING" id="451379.A0A0N5AQ03"/>
<dbReference type="InterPro" id="IPR002048">
    <property type="entry name" value="EF_hand_dom"/>
</dbReference>
<accession>A0A0N5AQ03</accession>
<dbReference type="GO" id="GO:0005509">
    <property type="term" value="F:calcium ion binding"/>
    <property type="evidence" value="ECO:0007669"/>
    <property type="project" value="InterPro"/>
</dbReference>
<organism evidence="3 4">
    <name type="scientific">Syphacia muris</name>
    <dbReference type="NCBI Taxonomy" id="451379"/>
    <lineage>
        <taxon>Eukaryota</taxon>
        <taxon>Metazoa</taxon>
        <taxon>Ecdysozoa</taxon>
        <taxon>Nematoda</taxon>
        <taxon>Chromadorea</taxon>
        <taxon>Rhabditida</taxon>
        <taxon>Spirurina</taxon>
        <taxon>Oxyuridomorpha</taxon>
        <taxon>Oxyuroidea</taxon>
        <taxon>Oxyuridae</taxon>
        <taxon>Syphacia</taxon>
    </lineage>
</organism>
<proteinExistence type="predicted"/>
<evidence type="ECO:0000256" key="1">
    <source>
        <dbReference type="ARBA" id="ARBA00022837"/>
    </source>
</evidence>
<dbReference type="Proteomes" id="UP000046393">
    <property type="component" value="Unplaced"/>
</dbReference>
<evidence type="ECO:0000313" key="4">
    <source>
        <dbReference type="WBParaSite" id="SMUV_0000674601-mRNA-1"/>
    </source>
</evidence>
<dbReference type="Gene3D" id="1.10.238.10">
    <property type="entry name" value="EF-hand"/>
    <property type="match status" value="1"/>
</dbReference>
<dbReference type="AlphaFoldDB" id="A0A0N5AQ03"/>
<dbReference type="WBParaSite" id="SMUV_0000674601-mRNA-1">
    <property type="protein sequence ID" value="SMUV_0000674601-mRNA-1"/>
    <property type="gene ID" value="SMUV_0000674601"/>
</dbReference>
<sequence length="156" mass="17925">MTYAAGHKKARDIYGADSAQMTFAKSSLAVLWEGLRKTADTNHDDIISQNEWIELLHHTDTEHLPKWLQDYCGYMFKLFDVSADGVIDIAEYTDGMCSYGYKTDTAKQAFKHIAKDKKGERIEKIGPDDWNKLFHDYFFSKDKNALGNHLFGTINY</sequence>
<dbReference type="InterPro" id="IPR018247">
    <property type="entry name" value="EF_Hand_1_Ca_BS"/>
</dbReference>
<dbReference type="InterPro" id="IPR011992">
    <property type="entry name" value="EF-hand-dom_pair"/>
</dbReference>
<reference evidence="4" key="1">
    <citation type="submission" date="2017-02" db="UniProtKB">
        <authorList>
            <consortium name="WormBaseParasite"/>
        </authorList>
    </citation>
    <scope>IDENTIFICATION</scope>
</reference>
<evidence type="ECO:0000259" key="2">
    <source>
        <dbReference type="PROSITE" id="PS50222"/>
    </source>
</evidence>
<dbReference type="PROSITE" id="PS00018">
    <property type="entry name" value="EF_HAND_1"/>
    <property type="match status" value="2"/>
</dbReference>
<feature type="domain" description="EF-hand" evidence="2">
    <location>
        <begin position="67"/>
        <end position="102"/>
    </location>
</feature>
<dbReference type="PROSITE" id="PS50222">
    <property type="entry name" value="EF_HAND_2"/>
    <property type="match status" value="1"/>
</dbReference>
<name>A0A0N5AQ03_9BILA</name>
<keyword evidence="3" id="KW-1185">Reference proteome</keyword>
<dbReference type="SUPFAM" id="SSF47473">
    <property type="entry name" value="EF-hand"/>
    <property type="match status" value="1"/>
</dbReference>
<protein>
    <submittedName>
        <fullName evidence="4">EF-hand domain-containing protein</fullName>
    </submittedName>
</protein>